<feature type="non-terminal residue" evidence="1">
    <location>
        <position position="1"/>
    </location>
</feature>
<accession>A0A501W2E5</accession>
<name>A0A501W2E5_9RHOB</name>
<evidence type="ECO:0000313" key="2">
    <source>
        <dbReference type="Proteomes" id="UP000319255"/>
    </source>
</evidence>
<keyword evidence="2" id="KW-1185">Reference proteome</keyword>
<gene>
    <name evidence="1" type="ORF">FJM51_23310</name>
</gene>
<protein>
    <submittedName>
        <fullName evidence="1">Uncharacterized protein</fullName>
    </submittedName>
</protein>
<reference evidence="1 2" key="1">
    <citation type="submission" date="2019-06" db="EMBL/GenBank/DDBJ databases">
        <title>A novel bacterium of genus Amaricoccus, isolated from marine sediment.</title>
        <authorList>
            <person name="Huang H."/>
            <person name="Mo K."/>
            <person name="Hu Y."/>
        </authorList>
    </citation>
    <scope>NUCLEOTIDE SEQUENCE [LARGE SCALE GENOMIC DNA]</scope>
    <source>
        <strain evidence="1 2">HB172011</strain>
    </source>
</reference>
<proteinExistence type="predicted"/>
<dbReference type="EMBL" id="VFRP01000088">
    <property type="protein sequence ID" value="TPE43438.1"/>
    <property type="molecule type" value="Genomic_DNA"/>
</dbReference>
<evidence type="ECO:0000313" key="1">
    <source>
        <dbReference type="EMBL" id="TPE43438.1"/>
    </source>
</evidence>
<dbReference type="OrthoDB" id="3078731at2"/>
<organism evidence="1 2">
    <name type="scientific">Amaricoccus solimangrovi</name>
    <dbReference type="NCBI Taxonomy" id="2589815"/>
    <lineage>
        <taxon>Bacteria</taxon>
        <taxon>Pseudomonadati</taxon>
        <taxon>Pseudomonadota</taxon>
        <taxon>Alphaproteobacteria</taxon>
        <taxon>Rhodobacterales</taxon>
        <taxon>Paracoccaceae</taxon>
        <taxon>Amaricoccus</taxon>
    </lineage>
</organism>
<comment type="caution">
    <text evidence="1">The sequence shown here is derived from an EMBL/GenBank/DDBJ whole genome shotgun (WGS) entry which is preliminary data.</text>
</comment>
<sequence>RRGYETMLDYYKKVAPQLNEPLYARPACTVVVCHEQRTRVLLWCCANDEGRPLGAGIQVQAPNRLVRLCLKGMVVSDKEKLPER</sequence>
<dbReference type="Proteomes" id="UP000319255">
    <property type="component" value="Unassembled WGS sequence"/>
</dbReference>
<dbReference type="AlphaFoldDB" id="A0A501W2E5"/>